<keyword evidence="2" id="KW-1185">Reference proteome</keyword>
<organism evidence="1 2">
    <name type="scientific">Paenibacillus segetis</name>
    <dbReference type="NCBI Taxonomy" id="1325360"/>
    <lineage>
        <taxon>Bacteria</taxon>
        <taxon>Bacillati</taxon>
        <taxon>Bacillota</taxon>
        <taxon>Bacilli</taxon>
        <taxon>Bacillales</taxon>
        <taxon>Paenibacillaceae</taxon>
        <taxon>Paenibacillus</taxon>
    </lineage>
</organism>
<protein>
    <submittedName>
        <fullName evidence="1">Uncharacterized protein</fullName>
    </submittedName>
</protein>
<reference evidence="2" key="1">
    <citation type="journal article" date="2019" name="Int. J. Syst. Evol. Microbiol.">
        <title>The Global Catalogue of Microorganisms (GCM) 10K type strain sequencing project: providing services to taxonomists for standard genome sequencing and annotation.</title>
        <authorList>
            <consortium name="The Broad Institute Genomics Platform"/>
            <consortium name="The Broad Institute Genome Sequencing Center for Infectious Disease"/>
            <person name="Wu L."/>
            <person name="Ma J."/>
        </authorList>
    </citation>
    <scope>NUCLEOTIDE SEQUENCE [LARGE SCALE GENOMIC DNA]</scope>
    <source>
        <strain evidence="2">CGMCC 1.12769</strain>
    </source>
</reference>
<dbReference type="EMBL" id="BMFT01000001">
    <property type="protein sequence ID" value="GGH13925.1"/>
    <property type="molecule type" value="Genomic_DNA"/>
</dbReference>
<evidence type="ECO:0000313" key="1">
    <source>
        <dbReference type="EMBL" id="GGH13925.1"/>
    </source>
</evidence>
<accession>A0ABQ1Y752</accession>
<dbReference type="Proteomes" id="UP000659344">
    <property type="component" value="Unassembled WGS sequence"/>
</dbReference>
<evidence type="ECO:0000313" key="2">
    <source>
        <dbReference type="Proteomes" id="UP000659344"/>
    </source>
</evidence>
<dbReference type="RefSeq" id="WP_188535922.1">
    <property type="nucleotide sequence ID" value="NZ_BMFT01000001.1"/>
</dbReference>
<proteinExistence type="predicted"/>
<comment type="caution">
    <text evidence="1">The sequence shown here is derived from an EMBL/GenBank/DDBJ whole genome shotgun (WGS) entry which is preliminary data.</text>
</comment>
<sequence>METTICPWCQTEIVWDEEIGPEEECPYCHNELKGYRTLHIGLDSDVDDEDEEISEGVQPFWEEDNEEHLDTIRRLDVFEAGGGNPLVYESGVETLLDAQDEVPECPHCREYMLFTGQQPLAQGDFEAIVPAGLKKPLIREKAKLNVYVCSACFHVSRFLSEEDRISLIQTVSGEND</sequence>
<name>A0ABQ1Y752_9BACL</name>
<gene>
    <name evidence="1" type="ORF">GCM10008013_07270</name>
</gene>